<dbReference type="SFLD" id="SFLDS00003">
    <property type="entry name" value="Haloacid_Dehalogenase"/>
    <property type="match status" value="1"/>
</dbReference>
<dbReference type="Gene3D" id="3.40.50.1000">
    <property type="entry name" value="HAD superfamily/HAD-like"/>
    <property type="match status" value="1"/>
</dbReference>
<dbReference type="Pfam" id="PF00702">
    <property type="entry name" value="Hydrolase"/>
    <property type="match status" value="1"/>
</dbReference>
<gene>
    <name evidence="1" type="ORF">H8S17_08540</name>
</gene>
<dbReference type="InterPro" id="IPR023198">
    <property type="entry name" value="PGP-like_dom2"/>
</dbReference>
<accession>A0A923LQ26</accession>
<dbReference type="RefSeq" id="WP_186866988.1">
    <property type="nucleotide sequence ID" value="NZ_JACOPH010000006.1"/>
</dbReference>
<dbReference type="EMBL" id="JACOPH010000006">
    <property type="protein sequence ID" value="MBC5714255.1"/>
    <property type="molecule type" value="Genomic_DNA"/>
</dbReference>
<dbReference type="InterPro" id="IPR023214">
    <property type="entry name" value="HAD_sf"/>
</dbReference>
<dbReference type="AlphaFoldDB" id="A0A923LQ26"/>
<name>A0A923LQ26_9FIRM</name>
<evidence type="ECO:0000313" key="2">
    <source>
        <dbReference type="Proteomes" id="UP000606720"/>
    </source>
</evidence>
<dbReference type="Gene3D" id="1.10.150.240">
    <property type="entry name" value="Putative phosphatase, domain 2"/>
    <property type="match status" value="1"/>
</dbReference>
<dbReference type="InterPro" id="IPR036412">
    <property type="entry name" value="HAD-like_sf"/>
</dbReference>
<dbReference type="CDD" id="cd07505">
    <property type="entry name" value="HAD_BPGM-like"/>
    <property type="match status" value="1"/>
</dbReference>
<evidence type="ECO:0000313" key="1">
    <source>
        <dbReference type="EMBL" id="MBC5714255.1"/>
    </source>
</evidence>
<protein>
    <submittedName>
        <fullName evidence="1">HAD family phosphatase</fullName>
    </submittedName>
</protein>
<dbReference type="Proteomes" id="UP000606720">
    <property type="component" value="Unassembled WGS sequence"/>
</dbReference>
<organism evidence="1 2">
    <name type="scientific">Roseburia zhanii</name>
    <dbReference type="NCBI Taxonomy" id="2763064"/>
    <lineage>
        <taxon>Bacteria</taxon>
        <taxon>Bacillati</taxon>
        <taxon>Bacillota</taxon>
        <taxon>Clostridia</taxon>
        <taxon>Lachnospirales</taxon>
        <taxon>Lachnospiraceae</taxon>
        <taxon>Roseburia</taxon>
    </lineage>
</organism>
<dbReference type="PRINTS" id="PR00413">
    <property type="entry name" value="HADHALOGNASE"/>
</dbReference>
<dbReference type="InterPro" id="IPR006439">
    <property type="entry name" value="HAD-SF_hydro_IA"/>
</dbReference>
<dbReference type="SFLD" id="SFLDG01129">
    <property type="entry name" value="C1.5:_HAD__Beta-PGM__Phosphata"/>
    <property type="match status" value="1"/>
</dbReference>
<dbReference type="PANTHER" id="PTHR18901:SF38">
    <property type="entry name" value="PSEUDOURIDINE-5'-PHOSPHATASE"/>
    <property type="match status" value="1"/>
</dbReference>
<sequence>MINKQQIKGILFDMDGLILDTEKLYCRFWQEAARILGYPMTMEQALGMRSLNRYAGEAKLKSYFGEGISYTEVREKRIELMDAFVEKEGVTTKPGIWELLAFLQEKQIRTAIATSSPIKRTKKYLASVHLENEFDAIVSGYMVEHGKPEPDIYVYAARQLGLEPENCIVLEDSPAGILAAYRAGCMPVMIPDLDEPDEETQKLLFAQAESLVQFREVLEKSR</sequence>
<dbReference type="PANTHER" id="PTHR18901">
    <property type="entry name" value="2-DEOXYGLUCOSE-6-PHOSPHATE PHOSPHATASE 2"/>
    <property type="match status" value="1"/>
</dbReference>
<keyword evidence="2" id="KW-1185">Reference proteome</keyword>
<reference evidence="1" key="1">
    <citation type="submission" date="2020-08" db="EMBL/GenBank/DDBJ databases">
        <title>Genome public.</title>
        <authorList>
            <person name="Liu C."/>
            <person name="Sun Q."/>
        </authorList>
    </citation>
    <scope>NUCLEOTIDE SEQUENCE</scope>
    <source>
        <strain evidence="1">BX1005</strain>
    </source>
</reference>
<dbReference type="SUPFAM" id="SSF56784">
    <property type="entry name" value="HAD-like"/>
    <property type="match status" value="1"/>
</dbReference>
<dbReference type="NCBIfam" id="TIGR01509">
    <property type="entry name" value="HAD-SF-IA-v3"/>
    <property type="match status" value="1"/>
</dbReference>
<dbReference type="SFLD" id="SFLDG01135">
    <property type="entry name" value="C1.5.6:_HAD__Beta-PGM__Phospha"/>
    <property type="match status" value="1"/>
</dbReference>
<proteinExistence type="predicted"/>
<comment type="caution">
    <text evidence="1">The sequence shown here is derived from an EMBL/GenBank/DDBJ whole genome shotgun (WGS) entry which is preliminary data.</text>
</comment>